<dbReference type="InterPro" id="IPR034768">
    <property type="entry name" value="4FE4S_WBL"/>
</dbReference>
<proteinExistence type="inferred from homology"/>
<comment type="function">
    <text evidence="11">Acts as a transcriptional regulator. Probably redox-responsive. The apo- but not holo-form probably binds DNA.</text>
</comment>
<keyword evidence="8 11" id="KW-0238">DNA-binding</keyword>
<dbReference type="EMBL" id="JBHSIT010000001">
    <property type="protein sequence ID" value="MFC4906616.1"/>
    <property type="molecule type" value="Genomic_DNA"/>
</dbReference>
<evidence type="ECO:0000256" key="10">
    <source>
        <dbReference type="ARBA" id="ARBA00023163"/>
    </source>
</evidence>
<reference evidence="14" key="1">
    <citation type="journal article" date="2019" name="Int. J. Syst. Evol. Microbiol.">
        <title>The Global Catalogue of Microorganisms (GCM) 10K type strain sequencing project: providing services to taxonomists for standard genome sequencing and annotation.</title>
        <authorList>
            <consortium name="The Broad Institute Genomics Platform"/>
            <consortium name="The Broad Institute Genome Sequencing Center for Infectious Disease"/>
            <person name="Wu L."/>
            <person name="Ma J."/>
        </authorList>
    </citation>
    <scope>NUCLEOTIDE SEQUENCE [LARGE SCALE GENOMIC DNA]</scope>
    <source>
        <strain evidence="14">KLKA75</strain>
    </source>
</reference>
<protein>
    <recommendedName>
        <fullName evidence="11">Transcriptional regulator WhiB</fullName>
    </recommendedName>
</protein>
<keyword evidence="14" id="KW-1185">Reference proteome</keyword>
<sequence>MTVGPSRLRLGDLLDALAEGAACRWDPELHTGPDAFVPEPVAERQARMDVAREVCEGCPVWAECLDYALRVRPSYGVWAGLSVRELTALRRDVRQLPAVPVSATPAAA</sequence>
<dbReference type="PANTHER" id="PTHR38839">
    <property type="entry name" value="TRANSCRIPTIONAL REGULATOR WHID-RELATED"/>
    <property type="match status" value="1"/>
</dbReference>
<keyword evidence="6 11" id="KW-0411">Iron-sulfur</keyword>
<dbReference type="Pfam" id="PF02467">
    <property type="entry name" value="Whib"/>
    <property type="match status" value="1"/>
</dbReference>
<dbReference type="RefSeq" id="WP_378252301.1">
    <property type="nucleotide sequence ID" value="NZ_JBHSIT010000001.1"/>
</dbReference>
<evidence type="ECO:0000256" key="5">
    <source>
        <dbReference type="ARBA" id="ARBA00023004"/>
    </source>
</evidence>
<keyword evidence="9 11" id="KW-1015">Disulfide bond</keyword>
<evidence type="ECO:0000256" key="7">
    <source>
        <dbReference type="ARBA" id="ARBA00023015"/>
    </source>
</evidence>
<comment type="caution">
    <text evidence="13">The sequence shown here is derived from an EMBL/GenBank/DDBJ whole genome shotgun (WGS) entry which is preliminary data.</text>
</comment>
<keyword evidence="10 11" id="KW-0804">Transcription</keyword>
<keyword evidence="7 11" id="KW-0805">Transcription regulation</keyword>
<comment type="similarity">
    <text evidence="2 11">Belongs to the WhiB family.</text>
</comment>
<keyword evidence="3 11" id="KW-0004">4Fe-4S</keyword>
<comment type="PTM">
    <text evidence="11">The Fe-S cluster can be nitrosylated by nitric oxide (NO).</text>
</comment>
<dbReference type="PROSITE" id="PS51674">
    <property type="entry name" value="4FE4S_WBL"/>
    <property type="match status" value="1"/>
</dbReference>
<evidence type="ECO:0000313" key="14">
    <source>
        <dbReference type="Proteomes" id="UP001595872"/>
    </source>
</evidence>
<evidence type="ECO:0000313" key="13">
    <source>
        <dbReference type="EMBL" id="MFC4906616.1"/>
    </source>
</evidence>
<name>A0ABV9TR83_9ACTN</name>
<keyword evidence="4 11" id="KW-0479">Metal-binding</keyword>
<evidence type="ECO:0000256" key="2">
    <source>
        <dbReference type="ARBA" id="ARBA00006597"/>
    </source>
</evidence>
<keyword evidence="11" id="KW-0963">Cytoplasm</keyword>
<evidence type="ECO:0000259" key="12">
    <source>
        <dbReference type="PROSITE" id="PS51674"/>
    </source>
</evidence>
<evidence type="ECO:0000256" key="1">
    <source>
        <dbReference type="ARBA" id="ARBA00004496"/>
    </source>
</evidence>
<feature type="binding site" evidence="11">
    <location>
        <position position="23"/>
    </location>
    <ligand>
        <name>[4Fe-4S] cluster</name>
        <dbReference type="ChEBI" id="CHEBI:49883"/>
    </ligand>
</feature>
<dbReference type="Proteomes" id="UP001595872">
    <property type="component" value="Unassembled WGS sequence"/>
</dbReference>
<comment type="PTM">
    <text evidence="11">Upon Fe-S cluster removal intramolecular disulfide bonds are formed.</text>
</comment>
<evidence type="ECO:0000256" key="11">
    <source>
        <dbReference type="HAMAP-Rule" id="MF_01479"/>
    </source>
</evidence>
<accession>A0ABV9TR83</accession>
<evidence type="ECO:0000256" key="8">
    <source>
        <dbReference type="ARBA" id="ARBA00023125"/>
    </source>
</evidence>
<feature type="domain" description="4Fe-4S Wbl-type" evidence="12">
    <location>
        <begin position="22"/>
        <end position="88"/>
    </location>
</feature>
<gene>
    <name evidence="11" type="primary">whiB</name>
    <name evidence="13" type="ORF">ACFPCY_04750</name>
</gene>
<comment type="cofactor">
    <cofactor evidence="11">
        <name>[4Fe-4S] cluster</name>
        <dbReference type="ChEBI" id="CHEBI:49883"/>
    </cofactor>
    <text evidence="11">Binds 1 [4Fe-4S] cluster per subunit. Following nitrosylation of the [4Fe-4S] cluster binds 1 [4Fe-8(NO)] cluster per subunit.</text>
</comment>
<evidence type="ECO:0000256" key="4">
    <source>
        <dbReference type="ARBA" id="ARBA00022723"/>
    </source>
</evidence>
<dbReference type="HAMAP" id="MF_01479">
    <property type="entry name" value="WhiB"/>
    <property type="match status" value="1"/>
</dbReference>
<evidence type="ECO:0000256" key="9">
    <source>
        <dbReference type="ARBA" id="ARBA00023157"/>
    </source>
</evidence>
<feature type="binding site" evidence="11">
    <location>
        <position position="58"/>
    </location>
    <ligand>
        <name>[4Fe-4S] cluster</name>
        <dbReference type="ChEBI" id="CHEBI:49883"/>
    </ligand>
</feature>
<feature type="binding site" evidence="11">
    <location>
        <position position="64"/>
    </location>
    <ligand>
        <name>[4Fe-4S] cluster</name>
        <dbReference type="ChEBI" id="CHEBI:49883"/>
    </ligand>
</feature>
<keyword evidence="5 11" id="KW-0408">Iron</keyword>
<dbReference type="InterPro" id="IPR003482">
    <property type="entry name" value="Whib"/>
</dbReference>
<comment type="subcellular location">
    <subcellularLocation>
        <location evidence="1 11">Cytoplasm</location>
    </subcellularLocation>
</comment>
<organism evidence="13 14">
    <name type="scientific">Actinomadura gamaensis</name>
    <dbReference type="NCBI Taxonomy" id="1763541"/>
    <lineage>
        <taxon>Bacteria</taxon>
        <taxon>Bacillati</taxon>
        <taxon>Actinomycetota</taxon>
        <taxon>Actinomycetes</taxon>
        <taxon>Streptosporangiales</taxon>
        <taxon>Thermomonosporaceae</taxon>
        <taxon>Actinomadura</taxon>
    </lineage>
</organism>
<feature type="binding site" evidence="11">
    <location>
        <position position="55"/>
    </location>
    <ligand>
        <name>[4Fe-4S] cluster</name>
        <dbReference type="ChEBI" id="CHEBI:49883"/>
    </ligand>
</feature>
<evidence type="ECO:0000256" key="6">
    <source>
        <dbReference type="ARBA" id="ARBA00023014"/>
    </source>
</evidence>
<evidence type="ECO:0000256" key="3">
    <source>
        <dbReference type="ARBA" id="ARBA00022485"/>
    </source>
</evidence>